<evidence type="ECO:0000313" key="2">
    <source>
        <dbReference type="EMBL" id="QFG07646.1"/>
    </source>
</evidence>
<dbReference type="RefSeq" id="YP_009848119.1">
    <property type="nucleotide sequence ID" value="NC_048781.1"/>
</dbReference>
<dbReference type="Proteomes" id="UP000327388">
    <property type="component" value="Segment"/>
</dbReference>
<reference evidence="2 3" key="1">
    <citation type="submission" date="2019-05" db="EMBL/GenBank/DDBJ databases">
        <title>Whole genome sequence analysis of broad host range Salmonella enterica bacteriophages.</title>
        <authorList>
            <person name="Bhandare S.G."/>
            <person name="Colavecchio A."/>
            <person name="Emond-Rheault J.-G."/>
            <person name="Hamel J."/>
            <person name="Kukavica-Ibrulj I."/>
            <person name="Boyle B."/>
            <person name="Levesque R.C."/>
            <person name="Goodridge L."/>
        </authorList>
    </citation>
    <scope>NUCLEOTIDE SEQUENCE [LARGE SCALE GENOMIC DNA]</scope>
</reference>
<proteinExistence type="predicted"/>
<dbReference type="EMBL" id="MK947459">
    <property type="protein sequence ID" value="QFG07646.1"/>
    <property type="molecule type" value="Genomic_DNA"/>
</dbReference>
<keyword evidence="3" id="KW-1185">Reference proteome</keyword>
<protein>
    <recommendedName>
        <fullName evidence="1">Bacteriophage T5 Orf172 DNA-binding domain-containing protein</fullName>
    </recommendedName>
</protein>
<dbReference type="GeneID" id="55618537"/>
<dbReference type="KEGG" id="vg:55618537"/>
<evidence type="ECO:0000259" key="1">
    <source>
        <dbReference type="Pfam" id="PF10544"/>
    </source>
</evidence>
<name>A0A5J6T9M6_9CAUD</name>
<feature type="domain" description="Bacteriophage T5 Orf172 DNA-binding" evidence="1">
    <location>
        <begin position="87"/>
        <end position="167"/>
    </location>
</feature>
<dbReference type="InterPro" id="IPR018306">
    <property type="entry name" value="Phage_T5_Orf172_DNA-bd"/>
</dbReference>
<dbReference type="Pfam" id="PF10544">
    <property type="entry name" value="T5orf172"/>
    <property type="match status" value="1"/>
</dbReference>
<evidence type="ECO:0000313" key="3">
    <source>
        <dbReference type="Proteomes" id="UP000327388"/>
    </source>
</evidence>
<accession>A0A5J6T9M6</accession>
<organism evidence="2 3">
    <name type="scientific">Salmonella phage vB_SenS_SB13</name>
    <dbReference type="NCBI Taxonomy" id="2591135"/>
    <lineage>
        <taxon>Viruses</taxon>
        <taxon>Duplodnaviria</taxon>
        <taxon>Heunggongvirae</taxon>
        <taxon>Uroviricota</taxon>
        <taxon>Caudoviricetes</taxon>
        <taxon>Demerecviridae</taxon>
        <taxon>Markadamsvirinae</taxon>
        <taxon>Epseptimavirus</taxon>
        <taxon>Epseptimavirus SB13</taxon>
    </lineage>
</organism>
<sequence>MKTSINNRKENVAEFQSWIEASGLSIYSTKGRKEIIERYCFESITKAYPLRDPTTKRFLDRVKFKKQAAMRALQLVCKNAKVPNTIGYVYAITNPAFPGWVKIGASVDAETRLNQYQTYSPHRDYKLEGYVMCLDYISLEDRVLRKFPNRNGEWVQADVASVLQIIKTEEQIDLVTKTAWKVADW</sequence>